<dbReference type="InterPro" id="IPR036388">
    <property type="entry name" value="WH-like_DNA-bd_sf"/>
</dbReference>
<keyword evidence="5" id="KW-1185">Reference proteome</keyword>
<dbReference type="PANTHER" id="PTHR48111:SF76">
    <property type="entry name" value="TWO-COMPONENT RESPONSE REGULATOR"/>
    <property type="match status" value="1"/>
</dbReference>
<dbReference type="GO" id="GO:0032993">
    <property type="term" value="C:protein-DNA complex"/>
    <property type="evidence" value="ECO:0007669"/>
    <property type="project" value="TreeGrafter"/>
</dbReference>
<dbReference type="SUPFAM" id="SSF46894">
    <property type="entry name" value="C-terminal effector domain of the bipartite response regulators"/>
    <property type="match status" value="1"/>
</dbReference>
<evidence type="ECO:0000256" key="2">
    <source>
        <dbReference type="PROSITE-ProRule" id="PRU01091"/>
    </source>
</evidence>
<dbReference type="PROSITE" id="PS51755">
    <property type="entry name" value="OMPR_PHOB"/>
    <property type="match status" value="1"/>
</dbReference>
<dbReference type="GO" id="GO:0000976">
    <property type="term" value="F:transcription cis-regulatory region binding"/>
    <property type="evidence" value="ECO:0007669"/>
    <property type="project" value="TreeGrafter"/>
</dbReference>
<feature type="DNA-binding region" description="OmpR/PhoB-type" evidence="2">
    <location>
        <begin position="25"/>
        <end position="123"/>
    </location>
</feature>
<evidence type="ECO:0000313" key="5">
    <source>
        <dbReference type="Proteomes" id="UP001138757"/>
    </source>
</evidence>
<proteinExistence type="predicted"/>
<sequence length="127" mass="14363">MPTHEALARCLRFVAIVTSLRQGPETQMQLGELEIDLIEREARRQGRTLGLLQREFELLNYLATCPDQPHSREALLRAVWRLGFDPGTNVVEVHVSRLRARLDRGFAWPMLRTVRGAGYALVTGALA</sequence>
<dbReference type="Gene3D" id="1.10.10.10">
    <property type="entry name" value="Winged helix-like DNA-binding domain superfamily/Winged helix DNA-binding domain"/>
    <property type="match status" value="1"/>
</dbReference>
<organism evidence="4 5">
    <name type="scientific">Sphingobium nicotianae</name>
    <dbReference type="NCBI Taxonomy" id="2782607"/>
    <lineage>
        <taxon>Bacteria</taxon>
        <taxon>Pseudomonadati</taxon>
        <taxon>Pseudomonadota</taxon>
        <taxon>Alphaproteobacteria</taxon>
        <taxon>Sphingomonadales</taxon>
        <taxon>Sphingomonadaceae</taxon>
        <taxon>Sphingobium</taxon>
    </lineage>
</organism>
<dbReference type="InterPro" id="IPR001867">
    <property type="entry name" value="OmpR/PhoB-type_DNA-bd"/>
</dbReference>
<dbReference type="GO" id="GO:0000156">
    <property type="term" value="F:phosphorelay response regulator activity"/>
    <property type="evidence" value="ECO:0007669"/>
    <property type="project" value="TreeGrafter"/>
</dbReference>
<name>A0A9X1DFQ8_9SPHN</name>
<protein>
    <submittedName>
        <fullName evidence="4">Winged helix-turn-helix domain-containing protein</fullName>
    </submittedName>
</protein>
<dbReference type="InterPro" id="IPR016032">
    <property type="entry name" value="Sig_transdc_resp-reg_C-effctor"/>
</dbReference>
<comment type="caution">
    <text evidence="4">The sequence shown here is derived from an EMBL/GenBank/DDBJ whole genome shotgun (WGS) entry which is preliminary data.</text>
</comment>
<evidence type="ECO:0000313" key="4">
    <source>
        <dbReference type="EMBL" id="MBT2188703.1"/>
    </source>
</evidence>
<reference evidence="4" key="1">
    <citation type="submission" date="2021-05" db="EMBL/GenBank/DDBJ databases">
        <title>Genome of Sphingobium sp. strain.</title>
        <authorList>
            <person name="Fan R."/>
        </authorList>
    </citation>
    <scope>NUCLEOTIDE SEQUENCE</scope>
    <source>
        <strain evidence="4">H33</strain>
    </source>
</reference>
<dbReference type="GO" id="GO:0006355">
    <property type="term" value="P:regulation of DNA-templated transcription"/>
    <property type="evidence" value="ECO:0007669"/>
    <property type="project" value="InterPro"/>
</dbReference>
<accession>A0A9X1DFQ8</accession>
<keyword evidence="1 2" id="KW-0238">DNA-binding</keyword>
<dbReference type="SMART" id="SM00862">
    <property type="entry name" value="Trans_reg_C"/>
    <property type="match status" value="1"/>
</dbReference>
<dbReference type="AlphaFoldDB" id="A0A9X1DFQ8"/>
<evidence type="ECO:0000259" key="3">
    <source>
        <dbReference type="PROSITE" id="PS51755"/>
    </source>
</evidence>
<dbReference type="InterPro" id="IPR039420">
    <property type="entry name" value="WalR-like"/>
</dbReference>
<dbReference type="Proteomes" id="UP001138757">
    <property type="component" value="Unassembled WGS sequence"/>
</dbReference>
<feature type="domain" description="OmpR/PhoB-type" evidence="3">
    <location>
        <begin position="25"/>
        <end position="123"/>
    </location>
</feature>
<dbReference type="PANTHER" id="PTHR48111">
    <property type="entry name" value="REGULATOR OF RPOS"/>
    <property type="match status" value="1"/>
</dbReference>
<dbReference type="Pfam" id="PF00486">
    <property type="entry name" value="Trans_reg_C"/>
    <property type="match status" value="1"/>
</dbReference>
<dbReference type="EMBL" id="JAHGAW010000012">
    <property type="protein sequence ID" value="MBT2188703.1"/>
    <property type="molecule type" value="Genomic_DNA"/>
</dbReference>
<gene>
    <name evidence="4" type="ORF">KK488_17255</name>
</gene>
<evidence type="ECO:0000256" key="1">
    <source>
        <dbReference type="ARBA" id="ARBA00023125"/>
    </source>
</evidence>
<dbReference type="GO" id="GO:0005829">
    <property type="term" value="C:cytosol"/>
    <property type="evidence" value="ECO:0007669"/>
    <property type="project" value="TreeGrafter"/>
</dbReference>
<dbReference type="CDD" id="cd00383">
    <property type="entry name" value="trans_reg_C"/>
    <property type="match status" value="1"/>
</dbReference>